<dbReference type="GO" id="GO:0016787">
    <property type="term" value="F:hydrolase activity"/>
    <property type="evidence" value="ECO:0007669"/>
    <property type="project" value="UniProtKB-KW"/>
</dbReference>
<protein>
    <submittedName>
        <fullName evidence="5">MBL fold hydrolase</fullName>
    </submittedName>
</protein>
<evidence type="ECO:0000256" key="2">
    <source>
        <dbReference type="ARBA" id="ARBA00034301"/>
    </source>
</evidence>
<evidence type="ECO:0000256" key="3">
    <source>
        <dbReference type="ARBA" id="ARBA00048505"/>
    </source>
</evidence>
<reference evidence="5 6" key="1">
    <citation type="submission" date="2023-05" db="EMBL/GenBank/DDBJ databases">
        <title>Draft genome of Paenibacillus sp. CCS26.</title>
        <authorList>
            <person name="Akita H."/>
            <person name="Shinto Y."/>
            <person name="Kimura Z."/>
        </authorList>
    </citation>
    <scope>NUCLEOTIDE SEQUENCE [LARGE SCALE GENOMIC DNA]</scope>
    <source>
        <strain evidence="5 6">CCS26</strain>
    </source>
</reference>
<dbReference type="InterPro" id="IPR036866">
    <property type="entry name" value="RibonucZ/Hydroxyglut_hydro"/>
</dbReference>
<organism evidence="5 6">
    <name type="scientific">Paenibacillus glycanilyticus</name>
    <dbReference type="NCBI Taxonomy" id="126569"/>
    <lineage>
        <taxon>Bacteria</taxon>
        <taxon>Bacillati</taxon>
        <taxon>Bacillota</taxon>
        <taxon>Bacilli</taxon>
        <taxon>Bacillales</taxon>
        <taxon>Paenibacillaceae</taxon>
        <taxon>Paenibacillus</taxon>
    </lineage>
</organism>
<gene>
    <name evidence="5" type="ORF">PghCCS26_01770</name>
</gene>
<sequence length="243" mass="27699">MQIQMLGTGGAFAKKYSNNNALIEVEGFKLLVDCGITLPRSLHDAGYSFNDLDAVLISHMHADHVGGLEEYAFQMMFRYGKKPVLYIADTLVEPLWEQTLRGGLTQEPLNALSDFFDVRPIKEGESYEIHPEIRVKLIRTDHIAGKLSYSFLFNENFFYSADMKFDGGLLKELIEDGVSTIFHDCQLVSPGVVHASLDELLTLPEDIQEKVWLMHYNDNMEEFVGRTGKMRFVEQFAVYEIKT</sequence>
<dbReference type="Pfam" id="PF23023">
    <property type="entry name" value="Anti-Pycsar_Apyc1"/>
    <property type="match status" value="1"/>
</dbReference>
<dbReference type="PANTHER" id="PTHR42663">
    <property type="entry name" value="HYDROLASE C777.06C-RELATED-RELATED"/>
    <property type="match status" value="1"/>
</dbReference>
<comment type="catalytic activity">
    <reaction evidence="3">
        <text>3',5'-cyclic UMP + H2O = UMP + H(+)</text>
        <dbReference type="Rhea" id="RHEA:70575"/>
        <dbReference type="ChEBI" id="CHEBI:15377"/>
        <dbReference type="ChEBI" id="CHEBI:15378"/>
        <dbReference type="ChEBI" id="CHEBI:57865"/>
        <dbReference type="ChEBI" id="CHEBI:184387"/>
    </reaction>
    <physiologicalReaction direction="left-to-right" evidence="3">
        <dbReference type="Rhea" id="RHEA:70576"/>
    </physiologicalReaction>
</comment>
<feature type="domain" description="Metallo-beta-lactamase" evidence="4">
    <location>
        <begin position="17"/>
        <end position="215"/>
    </location>
</feature>
<dbReference type="SMART" id="SM00849">
    <property type="entry name" value="Lactamase_B"/>
    <property type="match status" value="1"/>
</dbReference>
<comment type="caution">
    <text evidence="5">The sequence shown here is derived from an EMBL/GenBank/DDBJ whole genome shotgun (WGS) entry which is preliminary data.</text>
</comment>
<evidence type="ECO:0000259" key="4">
    <source>
        <dbReference type="SMART" id="SM00849"/>
    </source>
</evidence>
<evidence type="ECO:0000256" key="1">
    <source>
        <dbReference type="ARBA" id="ARBA00034221"/>
    </source>
</evidence>
<evidence type="ECO:0000313" key="6">
    <source>
        <dbReference type="Proteomes" id="UP001285921"/>
    </source>
</evidence>
<comment type="catalytic activity">
    <reaction evidence="1">
        <text>3',5'-cyclic CMP + H2O = CMP + H(+)</text>
        <dbReference type="Rhea" id="RHEA:72675"/>
        <dbReference type="ChEBI" id="CHEBI:15377"/>
        <dbReference type="ChEBI" id="CHEBI:15378"/>
        <dbReference type="ChEBI" id="CHEBI:58003"/>
        <dbReference type="ChEBI" id="CHEBI:60377"/>
    </reaction>
    <physiologicalReaction direction="left-to-right" evidence="1">
        <dbReference type="Rhea" id="RHEA:72676"/>
    </physiologicalReaction>
</comment>
<keyword evidence="6" id="KW-1185">Reference proteome</keyword>
<dbReference type="Gene3D" id="3.60.15.10">
    <property type="entry name" value="Ribonuclease Z/Hydroxyacylglutathione hydrolase-like"/>
    <property type="match status" value="1"/>
</dbReference>
<evidence type="ECO:0000313" key="5">
    <source>
        <dbReference type="EMBL" id="GMK43050.1"/>
    </source>
</evidence>
<proteinExistence type="predicted"/>
<dbReference type="EMBL" id="BTCL01000001">
    <property type="protein sequence ID" value="GMK43050.1"/>
    <property type="molecule type" value="Genomic_DNA"/>
</dbReference>
<comment type="function">
    <text evidence="2">Counteracts the endogenous Pycsar antiviral defense system. Phosphodiesterase that enables metal-dependent hydrolysis of host cyclic nucleotide Pycsar defense signals such as cCMP and cUMP.</text>
</comment>
<dbReference type="SUPFAM" id="SSF56281">
    <property type="entry name" value="Metallo-hydrolase/oxidoreductase"/>
    <property type="match status" value="1"/>
</dbReference>
<keyword evidence="5" id="KW-0378">Hydrolase</keyword>
<accession>A0ABQ6NFY9</accession>
<dbReference type="Proteomes" id="UP001285921">
    <property type="component" value="Unassembled WGS sequence"/>
</dbReference>
<dbReference type="PANTHER" id="PTHR42663:SF6">
    <property type="entry name" value="HYDROLASE C777.06C-RELATED"/>
    <property type="match status" value="1"/>
</dbReference>
<name>A0ABQ6NFY9_9BACL</name>
<dbReference type="InterPro" id="IPR001279">
    <property type="entry name" value="Metallo-B-lactamas"/>
</dbReference>